<gene>
    <name evidence="2" type="ORF">BECKTC1821F_GA0114240_100682</name>
</gene>
<name>A0A450ZNF4_9GAMM</name>
<organism evidence="2">
    <name type="scientific">Candidatus Kentrum sp. TC</name>
    <dbReference type="NCBI Taxonomy" id="2126339"/>
    <lineage>
        <taxon>Bacteria</taxon>
        <taxon>Pseudomonadati</taxon>
        <taxon>Pseudomonadota</taxon>
        <taxon>Gammaproteobacteria</taxon>
        <taxon>Candidatus Kentrum</taxon>
    </lineage>
</organism>
<accession>A0A450ZNF4</accession>
<dbReference type="EMBL" id="CAADFW010000006">
    <property type="protein sequence ID" value="VFK55359.1"/>
    <property type="molecule type" value="Genomic_DNA"/>
</dbReference>
<reference evidence="2" key="1">
    <citation type="submission" date="2019-02" db="EMBL/GenBank/DDBJ databases">
        <authorList>
            <person name="Gruber-Vodicka R. H."/>
            <person name="Seah K. B. B."/>
        </authorList>
    </citation>
    <scope>NUCLEOTIDE SEQUENCE</scope>
    <source>
        <strain evidence="2">BECK_BZ126</strain>
    </source>
</reference>
<keyword evidence="1" id="KW-1133">Transmembrane helix</keyword>
<proteinExistence type="predicted"/>
<protein>
    <submittedName>
        <fullName evidence="2">Uncharacterized protein</fullName>
    </submittedName>
</protein>
<evidence type="ECO:0000313" key="2">
    <source>
        <dbReference type="EMBL" id="VFK55359.1"/>
    </source>
</evidence>
<keyword evidence="1" id="KW-0812">Transmembrane</keyword>
<evidence type="ECO:0000256" key="1">
    <source>
        <dbReference type="SAM" id="Phobius"/>
    </source>
</evidence>
<dbReference type="AlphaFoldDB" id="A0A450ZNF4"/>
<sequence>MVKYRERRKLTAKNHFLKGVLPNSGVKGAKKGVEVVSFCLGVVAYFGIETSALLLNRPRGRAKFRLGRVGINQSSFNEVNNGYTVQIQ</sequence>
<keyword evidence="1" id="KW-0472">Membrane</keyword>
<feature type="transmembrane region" description="Helical" evidence="1">
    <location>
        <begin position="35"/>
        <end position="55"/>
    </location>
</feature>